<dbReference type="GO" id="GO:0005886">
    <property type="term" value="C:plasma membrane"/>
    <property type="evidence" value="ECO:0007669"/>
    <property type="project" value="UniProtKB-SubCell"/>
</dbReference>
<evidence type="ECO:0000313" key="7">
    <source>
        <dbReference type="EMBL" id="RDF01235.1"/>
    </source>
</evidence>
<feature type="transmembrane region" description="Helical" evidence="6">
    <location>
        <begin position="306"/>
        <end position="330"/>
    </location>
</feature>
<feature type="transmembrane region" description="Helical" evidence="6">
    <location>
        <begin position="475"/>
        <end position="500"/>
    </location>
</feature>
<sequence length="518" mass="59060">MSIAKKSFKNMRVAFSLFLINLVITFLARRYFLDNLGVEILGMNTIAMNIVGFLSLAELGIMNAISYALYRPIAENNRKSISEIISVQGWIYRKVAYVIILCSIVIFFCLPMLFSKTTLPIWYAYVAFTSFLISALSTYFVSYVQVLLIADLQEYKVNYINQLMKFTKYALQISVVILIENIQNKFLAWCFIEIILSIAIALLIKYVVKKDYPWLNIELQNGKKLKDEHQEIIAKIKQIFFHQLGGIVITQVTPVIIYAYISLNTVTKYENYIIIVTAIYSLVGATFAGIQAGIGNLIAQGNKNRVIAFFNQFLVFRYWVISIICFTFYLQSEYFIILWIGKDFVLEEQVLLVLTLYTFIRLARSFIDSFLVGYGLFSDIYAPIVESIMTIGLSIILGKCFGLFGIILGSTISLFIMVIGWKAFFLFSRGLNISITFYITKLAKVSIILIGSILLSNFIIAELKIFNFIVDNTSFVTWAINSAVVATIYVIVSGFMLLIFSTDMRAFSLRVKNMFISK</sequence>
<dbReference type="Proteomes" id="UP000253999">
    <property type="component" value="Unassembled WGS sequence"/>
</dbReference>
<feature type="transmembrane region" description="Helical" evidence="6">
    <location>
        <begin position="45"/>
        <end position="70"/>
    </location>
</feature>
<feature type="transmembrane region" description="Helical" evidence="6">
    <location>
        <begin position="447"/>
        <end position="469"/>
    </location>
</feature>
<dbReference type="AlphaFoldDB" id="A0A369Z6U8"/>
<keyword evidence="7" id="KW-0813">Transport</keyword>
<feature type="transmembrane region" description="Helical" evidence="6">
    <location>
        <begin position="403"/>
        <end position="427"/>
    </location>
</feature>
<keyword evidence="4 6" id="KW-1133">Transmembrane helix</keyword>
<keyword evidence="7" id="KW-0762">Sugar transport</keyword>
<name>A0A369Z6U8_HAEPH</name>
<evidence type="ECO:0000256" key="5">
    <source>
        <dbReference type="ARBA" id="ARBA00023136"/>
    </source>
</evidence>
<proteinExistence type="predicted"/>
<comment type="subcellular location">
    <subcellularLocation>
        <location evidence="1">Cell membrane</location>
        <topology evidence="1">Multi-pass membrane protein</topology>
    </subcellularLocation>
</comment>
<evidence type="ECO:0000256" key="3">
    <source>
        <dbReference type="ARBA" id="ARBA00022692"/>
    </source>
</evidence>
<feature type="transmembrane region" description="Helical" evidence="6">
    <location>
        <begin position="91"/>
        <end position="114"/>
    </location>
</feature>
<evidence type="ECO:0000256" key="2">
    <source>
        <dbReference type="ARBA" id="ARBA00022475"/>
    </source>
</evidence>
<dbReference type="RefSeq" id="WP_111313432.1">
    <property type="nucleotide sequence ID" value="NZ_QEQD01000009.1"/>
</dbReference>
<evidence type="ECO:0000256" key="6">
    <source>
        <dbReference type="SAM" id="Phobius"/>
    </source>
</evidence>
<keyword evidence="3 6" id="KW-0812">Transmembrane</keyword>
<dbReference type="InterPro" id="IPR050833">
    <property type="entry name" value="Poly_Biosynth_Transport"/>
</dbReference>
<keyword evidence="2" id="KW-1003">Cell membrane</keyword>
<reference evidence="7 8" key="1">
    <citation type="submission" date="2018-05" db="EMBL/GenBank/DDBJ databases">
        <title>Draft Genome Sequences for a Diverse set of 7 Haemophilus Species.</title>
        <authorList>
            <person name="Nichols M."/>
            <person name="Topaz N."/>
            <person name="Wang X."/>
            <person name="Wang X."/>
            <person name="Boxrud D."/>
        </authorList>
    </citation>
    <scope>NUCLEOTIDE SEQUENCE [LARGE SCALE GENOMIC DNA]</scope>
    <source>
        <strain evidence="7 8">C2010039593</strain>
    </source>
</reference>
<feature type="transmembrane region" description="Helical" evidence="6">
    <location>
        <begin position="120"/>
        <end position="150"/>
    </location>
</feature>
<organism evidence="7 8">
    <name type="scientific">Haemophilus parahaemolyticus</name>
    <dbReference type="NCBI Taxonomy" id="735"/>
    <lineage>
        <taxon>Bacteria</taxon>
        <taxon>Pseudomonadati</taxon>
        <taxon>Pseudomonadota</taxon>
        <taxon>Gammaproteobacteria</taxon>
        <taxon>Pasteurellales</taxon>
        <taxon>Pasteurellaceae</taxon>
        <taxon>Haemophilus</taxon>
    </lineage>
</organism>
<protein>
    <submittedName>
        <fullName evidence="7">Sugar transporter</fullName>
    </submittedName>
</protein>
<gene>
    <name evidence="7" type="ORF">DPV98_08830</name>
</gene>
<feature type="transmembrane region" description="Helical" evidence="6">
    <location>
        <begin position="273"/>
        <end position="294"/>
    </location>
</feature>
<comment type="caution">
    <text evidence="7">The sequence shown here is derived from an EMBL/GenBank/DDBJ whole genome shotgun (WGS) entry which is preliminary data.</text>
</comment>
<dbReference type="EMBL" id="QEQD01000009">
    <property type="protein sequence ID" value="RDF01235.1"/>
    <property type="molecule type" value="Genomic_DNA"/>
</dbReference>
<evidence type="ECO:0000313" key="8">
    <source>
        <dbReference type="Proteomes" id="UP000253999"/>
    </source>
</evidence>
<feature type="transmembrane region" description="Helical" evidence="6">
    <location>
        <begin position="12"/>
        <end position="33"/>
    </location>
</feature>
<evidence type="ECO:0000256" key="4">
    <source>
        <dbReference type="ARBA" id="ARBA00022989"/>
    </source>
</evidence>
<keyword evidence="5 6" id="KW-0472">Membrane</keyword>
<evidence type="ECO:0000256" key="1">
    <source>
        <dbReference type="ARBA" id="ARBA00004651"/>
    </source>
</evidence>
<dbReference type="PANTHER" id="PTHR30250:SF26">
    <property type="entry name" value="PSMA PROTEIN"/>
    <property type="match status" value="1"/>
</dbReference>
<accession>A0A369Z6U8</accession>
<feature type="transmembrane region" description="Helical" evidence="6">
    <location>
        <begin position="186"/>
        <end position="208"/>
    </location>
</feature>
<dbReference type="PANTHER" id="PTHR30250">
    <property type="entry name" value="PST FAMILY PREDICTED COLANIC ACID TRANSPORTER"/>
    <property type="match status" value="1"/>
</dbReference>
<feature type="transmembrane region" description="Helical" evidence="6">
    <location>
        <begin position="239"/>
        <end position="261"/>
    </location>
</feature>